<keyword evidence="2" id="KW-1133">Transmembrane helix</keyword>
<keyword evidence="5" id="KW-1185">Reference proteome</keyword>
<protein>
    <submittedName>
        <fullName evidence="4">Uncharacterized protein</fullName>
    </submittedName>
</protein>
<evidence type="ECO:0000256" key="1">
    <source>
        <dbReference type="SAM" id="MobiDB-lite"/>
    </source>
</evidence>
<gene>
    <name evidence="4" type="ORF">C2G38_419590</name>
</gene>
<proteinExistence type="predicted"/>
<dbReference type="Proteomes" id="UP000266673">
    <property type="component" value="Unassembled WGS sequence"/>
</dbReference>
<keyword evidence="2" id="KW-0812">Transmembrane</keyword>
<feature type="compositionally biased region" description="Low complexity" evidence="1">
    <location>
        <begin position="85"/>
        <end position="131"/>
    </location>
</feature>
<keyword evidence="2" id="KW-0472">Membrane</keyword>
<keyword evidence="3" id="KW-0732">Signal</keyword>
<evidence type="ECO:0000256" key="2">
    <source>
        <dbReference type="SAM" id="Phobius"/>
    </source>
</evidence>
<comment type="caution">
    <text evidence="4">The sequence shown here is derived from an EMBL/GenBank/DDBJ whole genome shotgun (WGS) entry which is preliminary data.</text>
</comment>
<dbReference type="OrthoDB" id="10495444at2759"/>
<accession>A0A397UBM3</accession>
<name>A0A397UBM3_9GLOM</name>
<evidence type="ECO:0000313" key="5">
    <source>
        <dbReference type="Proteomes" id="UP000266673"/>
    </source>
</evidence>
<feature type="signal peptide" evidence="3">
    <location>
        <begin position="1"/>
        <end position="21"/>
    </location>
</feature>
<feature type="compositionally biased region" description="Gly residues" evidence="1">
    <location>
        <begin position="43"/>
        <end position="82"/>
    </location>
</feature>
<dbReference type="EMBL" id="QKWP01001635">
    <property type="protein sequence ID" value="RIB07564.1"/>
    <property type="molecule type" value="Genomic_DNA"/>
</dbReference>
<evidence type="ECO:0000313" key="4">
    <source>
        <dbReference type="EMBL" id="RIB07564.1"/>
    </source>
</evidence>
<feature type="chain" id="PRO_5017441950" evidence="3">
    <location>
        <begin position="22"/>
        <end position="274"/>
    </location>
</feature>
<feature type="region of interest" description="Disordered" evidence="1">
    <location>
        <begin position="33"/>
        <end position="135"/>
    </location>
</feature>
<evidence type="ECO:0000256" key="3">
    <source>
        <dbReference type="SAM" id="SignalP"/>
    </source>
</evidence>
<sequence length="274" mass="28535">MFMCKSRILIFLLIMLKLLAANLILAEITNPRNGGRLEKRQGKGGQGKGGQGGQGQGGQGGQGQGGQGGQGQGGQGGQGQGGPKRPTSTDTDNSNDTPTTTRNSNSDTPTDTSNDTPTRTGRRNTGTSASTESKNTIYASYPYEGLPTCKSASDPECTPSNGQPIIKTITLADKIIPPPSGADPSNIKNTTYITTYTEYIASHSETVTNTNGDPVPTVISSDPSTIVIIRRVTAAIAQETASSSLSTNDVTPGLWGVMISFIVVGFSLVFMIFV</sequence>
<reference evidence="4 5" key="1">
    <citation type="submission" date="2018-06" db="EMBL/GenBank/DDBJ databases">
        <title>Comparative genomics reveals the genomic features of Rhizophagus irregularis, R. cerebriforme, R. diaphanum and Gigaspora rosea, and their symbiotic lifestyle signature.</title>
        <authorList>
            <person name="Morin E."/>
            <person name="San Clemente H."/>
            <person name="Chen E.C.H."/>
            <person name="De La Providencia I."/>
            <person name="Hainaut M."/>
            <person name="Kuo A."/>
            <person name="Kohler A."/>
            <person name="Murat C."/>
            <person name="Tang N."/>
            <person name="Roy S."/>
            <person name="Loubradou J."/>
            <person name="Henrissat B."/>
            <person name="Grigoriev I.V."/>
            <person name="Corradi N."/>
            <person name="Roux C."/>
            <person name="Martin F.M."/>
        </authorList>
    </citation>
    <scope>NUCLEOTIDE SEQUENCE [LARGE SCALE GENOMIC DNA]</scope>
    <source>
        <strain evidence="4 5">DAOM 194757</strain>
    </source>
</reference>
<organism evidence="4 5">
    <name type="scientific">Gigaspora rosea</name>
    <dbReference type="NCBI Taxonomy" id="44941"/>
    <lineage>
        <taxon>Eukaryota</taxon>
        <taxon>Fungi</taxon>
        <taxon>Fungi incertae sedis</taxon>
        <taxon>Mucoromycota</taxon>
        <taxon>Glomeromycotina</taxon>
        <taxon>Glomeromycetes</taxon>
        <taxon>Diversisporales</taxon>
        <taxon>Gigasporaceae</taxon>
        <taxon>Gigaspora</taxon>
    </lineage>
</organism>
<feature type="transmembrane region" description="Helical" evidence="2">
    <location>
        <begin position="253"/>
        <end position="273"/>
    </location>
</feature>
<dbReference type="AlphaFoldDB" id="A0A397UBM3"/>